<reference evidence="1 2" key="1">
    <citation type="submission" date="2019-09" db="EMBL/GenBank/DDBJ databases">
        <authorList>
            <person name="Chandra G."/>
            <person name="Truman W A."/>
        </authorList>
    </citation>
    <scope>NUCLEOTIDE SEQUENCE [LARGE SCALE GENOMIC DNA]</scope>
    <source>
        <strain evidence="1">PS928</strain>
    </source>
</reference>
<evidence type="ECO:0000313" key="2">
    <source>
        <dbReference type="Proteomes" id="UP000381378"/>
    </source>
</evidence>
<dbReference type="AlphaFoldDB" id="A0A5E7VU40"/>
<proteinExistence type="predicted"/>
<gene>
    <name evidence="1" type="ORF">PS928_06581</name>
</gene>
<protein>
    <submittedName>
        <fullName evidence="1">Uncharacterized protein</fullName>
    </submittedName>
</protein>
<sequence length="45" mass="4922">MENNPLKGSLGKCLPATTDRFGSRLCENALNTSKTERYGRACETS</sequence>
<dbReference type="EMBL" id="CABVJF010000047">
    <property type="protein sequence ID" value="VVQ26419.1"/>
    <property type="molecule type" value="Genomic_DNA"/>
</dbReference>
<dbReference type="Proteomes" id="UP000381378">
    <property type="component" value="Unassembled WGS sequence"/>
</dbReference>
<name>A0A5E7VU40_PSEFL</name>
<organism evidence="1 2">
    <name type="scientific">Pseudomonas fluorescens</name>
    <dbReference type="NCBI Taxonomy" id="294"/>
    <lineage>
        <taxon>Bacteria</taxon>
        <taxon>Pseudomonadati</taxon>
        <taxon>Pseudomonadota</taxon>
        <taxon>Gammaproteobacteria</taxon>
        <taxon>Pseudomonadales</taxon>
        <taxon>Pseudomonadaceae</taxon>
        <taxon>Pseudomonas</taxon>
    </lineage>
</organism>
<evidence type="ECO:0000313" key="1">
    <source>
        <dbReference type="EMBL" id="VVQ26419.1"/>
    </source>
</evidence>
<accession>A0A5E7VU40</accession>